<accession>A0A248VJ30</accession>
<gene>
    <name evidence="1" type="ORF">CJU94_13385</name>
</gene>
<organism evidence="1 2">
    <name type="scientific">Paraburkholderia aromaticivorans</name>
    <dbReference type="NCBI Taxonomy" id="2026199"/>
    <lineage>
        <taxon>Bacteria</taxon>
        <taxon>Pseudomonadati</taxon>
        <taxon>Pseudomonadota</taxon>
        <taxon>Betaproteobacteria</taxon>
        <taxon>Burkholderiales</taxon>
        <taxon>Burkholderiaceae</taxon>
        <taxon>Paraburkholderia</taxon>
    </lineage>
</organism>
<dbReference type="AlphaFoldDB" id="A0A248VJ30"/>
<evidence type="ECO:0000313" key="1">
    <source>
        <dbReference type="EMBL" id="ASV99057.1"/>
    </source>
</evidence>
<sequence>MVWRARRWMTSQKIFLESSAKLTFIKRLKDRDEKCASHGKAVHPAARYCRGPKCDLEQTDPDQLTSLREVT</sequence>
<name>A0A248VJ30_9BURK</name>
<keyword evidence="2" id="KW-1185">Reference proteome</keyword>
<dbReference type="KEGG" id="parb:CJU94_13385"/>
<dbReference type="EMBL" id="CP022989">
    <property type="protein sequence ID" value="ASV99057.1"/>
    <property type="molecule type" value="Genomic_DNA"/>
</dbReference>
<evidence type="ECO:0000313" key="2">
    <source>
        <dbReference type="Proteomes" id="UP000215158"/>
    </source>
</evidence>
<reference evidence="1 2" key="1">
    <citation type="submission" date="2017-08" db="EMBL/GenBank/DDBJ databases">
        <title>Identification and genetic characteristics of simultaneous BTEX- and naphthalene-degrading Paraburkholderia sp. BN5 isolated from petroleum-contaminated soil.</title>
        <authorList>
            <person name="Lee Y."/>
            <person name="Jeon C.O."/>
        </authorList>
    </citation>
    <scope>NUCLEOTIDE SEQUENCE [LARGE SCALE GENOMIC DNA]</scope>
    <source>
        <strain evidence="1 2">BN5</strain>
    </source>
</reference>
<protein>
    <submittedName>
        <fullName evidence="1">Uncharacterized protein</fullName>
    </submittedName>
</protein>
<dbReference type="Proteomes" id="UP000215158">
    <property type="component" value="Chromosome 1"/>
</dbReference>
<proteinExistence type="predicted"/>